<dbReference type="RefSeq" id="WP_261896722.1">
    <property type="nucleotide sequence ID" value="NZ_AP024896.1"/>
</dbReference>
<dbReference type="SUPFAM" id="SSF53590">
    <property type="entry name" value="Nucleoside hydrolase"/>
    <property type="match status" value="1"/>
</dbReference>
<sequence length="519" mass="57552">MFKSGLTTSGGWRTGMKKTALAVATTLVFGLAVPQAMADNYQPNQIDNYAGHARIFVLTDMGNEPDDQMSMVRLLTYSNELKIEGLVATTSVWQRAKREKDTINHIIDAYEQVRPNLLLNAKGWPTADDLKSVVNTGQPGYGMEDVGKGKTSPGAQALIAAVDKPDSRPIWVTVWGGANTLAQALYEVKATRSDQEVEKFVAKLRVYSISDQDDAGPWIRRTFPALFYVVKPSSQDGAEYGSATWTGIAGDEYYKNGAGADFSQVTNEWLEKNIRSKGPLGKHYLKYMFIMEGDTPAFLGLTDNGLNSFRNPSWGGWGGRYIYRQPYGETHSIWSQGGDWFGRITSADTVKGIDGKEYTSDQATIWRWRDEFQNDFAARMDWTIKPFAKANHQPVAVVNGDETRQVLYIKAHPGERITLDASKSYDPDNNRLSYEWFNYKEAGFSGVANQPGMADVTVTQGDQSKAVVKVNKACADGWLTLPDAQCPNGGEAHIILKVKDNGQPQLTSYRRVIVQVSDK</sequence>
<feature type="chain" id="PRO_5046409390" evidence="1">
    <location>
        <begin position="39"/>
        <end position="519"/>
    </location>
</feature>
<dbReference type="Gene3D" id="3.90.245.10">
    <property type="entry name" value="Ribonucleoside hydrolase-like"/>
    <property type="match status" value="1"/>
</dbReference>
<proteinExistence type="predicted"/>
<dbReference type="InterPro" id="IPR013783">
    <property type="entry name" value="Ig-like_fold"/>
</dbReference>
<reference evidence="4 5" key="1">
    <citation type="submission" date="2023-11" db="EMBL/GenBank/DDBJ databases">
        <title>Plant-associative lifestyle of Vibrio porteresiae and its evolutionary dynamics.</title>
        <authorList>
            <person name="Rameshkumar N."/>
            <person name="Kirti K."/>
        </authorList>
    </citation>
    <scope>NUCLEOTIDE SEQUENCE [LARGE SCALE GENOMIC DNA]</scope>
    <source>
        <strain evidence="4 5">MSSRF30</strain>
    </source>
</reference>
<evidence type="ECO:0000259" key="3">
    <source>
        <dbReference type="Pfam" id="PF21027"/>
    </source>
</evidence>
<dbReference type="Proteomes" id="UP001304071">
    <property type="component" value="Chromosome 2"/>
</dbReference>
<evidence type="ECO:0000256" key="1">
    <source>
        <dbReference type="SAM" id="SignalP"/>
    </source>
</evidence>
<keyword evidence="1" id="KW-0732">Signal</keyword>
<organism evidence="4 5">
    <name type="scientific">Vibrio porteresiae DSM 19223</name>
    <dbReference type="NCBI Taxonomy" id="1123496"/>
    <lineage>
        <taxon>Bacteria</taxon>
        <taxon>Pseudomonadati</taxon>
        <taxon>Pseudomonadota</taxon>
        <taxon>Gammaproteobacteria</taxon>
        <taxon>Vibrionales</taxon>
        <taxon>Vibrionaceae</taxon>
        <taxon>Vibrio</taxon>
    </lineage>
</organism>
<gene>
    <name evidence="4" type="ORF">R8Z52_17380</name>
</gene>
<dbReference type="InterPro" id="IPR048527">
    <property type="entry name" value="Sde182_C"/>
</dbReference>
<feature type="signal peptide" evidence="1">
    <location>
        <begin position="1"/>
        <end position="38"/>
    </location>
</feature>
<dbReference type="Pfam" id="PF21027">
    <property type="entry name" value="Sde0182_C"/>
    <property type="match status" value="1"/>
</dbReference>
<feature type="domain" description="Cellulose-binding Sde182 C-terminal" evidence="3">
    <location>
        <begin position="417"/>
        <end position="516"/>
    </location>
</feature>
<dbReference type="Pfam" id="PF07632">
    <property type="entry name" value="Sde182_NH-like"/>
    <property type="match status" value="1"/>
</dbReference>
<feature type="domain" description="Cellulose-binding Sde182 nucleoside hydrolase-like" evidence="2">
    <location>
        <begin position="54"/>
        <end position="321"/>
    </location>
</feature>
<dbReference type="EMBL" id="CP138204">
    <property type="protein sequence ID" value="WPC76302.1"/>
    <property type="molecule type" value="Genomic_DNA"/>
</dbReference>
<evidence type="ECO:0000259" key="2">
    <source>
        <dbReference type="Pfam" id="PF07632"/>
    </source>
</evidence>
<evidence type="ECO:0000313" key="5">
    <source>
        <dbReference type="Proteomes" id="UP001304071"/>
    </source>
</evidence>
<dbReference type="InterPro" id="IPR036452">
    <property type="entry name" value="Ribo_hydro-like"/>
</dbReference>
<dbReference type="InterPro" id="IPR011483">
    <property type="entry name" value="Sde182_NH-like"/>
</dbReference>
<keyword evidence="5" id="KW-1185">Reference proteome</keyword>
<protein>
    <submittedName>
        <fullName evidence="4">DUF1593 domain-containing protein</fullName>
    </submittedName>
</protein>
<name>A0ABZ0QIH4_9VIBR</name>
<evidence type="ECO:0000313" key="4">
    <source>
        <dbReference type="EMBL" id="WPC76302.1"/>
    </source>
</evidence>
<dbReference type="Gene3D" id="2.60.40.10">
    <property type="entry name" value="Immunoglobulins"/>
    <property type="match status" value="1"/>
</dbReference>
<accession>A0ABZ0QIH4</accession>